<dbReference type="RefSeq" id="XP_002948309.1">
    <property type="nucleotide sequence ID" value="XM_002948263.1"/>
</dbReference>
<dbReference type="Proteomes" id="UP000001058">
    <property type="component" value="Unassembled WGS sequence"/>
</dbReference>
<proteinExistence type="predicted"/>
<feature type="coiled-coil region" evidence="1">
    <location>
        <begin position="47"/>
        <end position="88"/>
    </location>
</feature>
<evidence type="ECO:0000256" key="2">
    <source>
        <dbReference type="SAM" id="MobiDB-lite"/>
    </source>
</evidence>
<dbReference type="InParanoid" id="D8TP80"/>
<reference evidence="4 5" key="1">
    <citation type="journal article" date="2010" name="Science">
        <title>Genomic analysis of organismal complexity in the multicellular green alga Volvox carteri.</title>
        <authorList>
            <person name="Prochnik S.E."/>
            <person name="Umen J."/>
            <person name="Nedelcu A.M."/>
            <person name="Hallmann A."/>
            <person name="Miller S.M."/>
            <person name="Nishii I."/>
            <person name="Ferris P."/>
            <person name="Kuo A."/>
            <person name="Mitros T."/>
            <person name="Fritz-Laylin L.K."/>
            <person name="Hellsten U."/>
            <person name="Chapman J."/>
            <person name="Simakov O."/>
            <person name="Rensing S.A."/>
            <person name="Terry A."/>
            <person name="Pangilinan J."/>
            <person name="Kapitonov V."/>
            <person name="Jurka J."/>
            <person name="Salamov A."/>
            <person name="Shapiro H."/>
            <person name="Schmutz J."/>
            <person name="Grimwood J."/>
            <person name="Lindquist E."/>
            <person name="Lucas S."/>
            <person name="Grigoriev I.V."/>
            <person name="Schmitt R."/>
            <person name="Kirk D."/>
            <person name="Rokhsar D.S."/>
        </authorList>
    </citation>
    <scope>NUCLEOTIDE SEQUENCE [LARGE SCALE GENOMIC DNA]</scope>
    <source>
        <strain evidence="5">f. Nagariensis / Eve</strain>
    </source>
</reference>
<keyword evidence="1" id="KW-0175">Coiled coil</keyword>
<dbReference type="PROSITE" id="PS00036">
    <property type="entry name" value="BZIP_BASIC"/>
    <property type="match status" value="1"/>
</dbReference>
<accession>D8TP80</accession>
<dbReference type="OrthoDB" id="551620at2759"/>
<dbReference type="GeneID" id="9624154"/>
<evidence type="ECO:0000313" key="4">
    <source>
        <dbReference type="EMBL" id="EFJ50716.1"/>
    </source>
</evidence>
<dbReference type="STRING" id="3068.D8TP80"/>
<dbReference type="SUPFAM" id="SSF57959">
    <property type="entry name" value="Leucine zipper domain"/>
    <property type="match status" value="1"/>
</dbReference>
<dbReference type="EMBL" id="GL378330">
    <property type="protein sequence ID" value="EFJ50716.1"/>
    <property type="molecule type" value="Genomic_DNA"/>
</dbReference>
<evidence type="ECO:0000256" key="1">
    <source>
        <dbReference type="SAM" id="Coils"/>
    </source>
</evidence>
<dbReference type="InterPro" id="IPR046347">
    <property type="entry name" value="bZIP_sf"/>
</dbReference>
<sequence length="182" mass="19367">MQSRAYTRLYMAHTMPLASERSNQNGLGLSAQMSAKEKNRQAQRRFRERQKDLIANLKQRVEDLQSRVAESEKEIIALKEENAMLRGRIEGKQQGPSVTLPAETLQSLLQMTGASGLLADAPRPRSGGSGGASIVAGSNGGSAAAVYGPIRGGDMNTRGGDAGVRGSDTGRRGDLGLRRASS</sequence>
<dbReference type="CDD" id="cd14688">
    <property type="entry name" value="bZIP_YAP"/>
    <property type="match status" value="1"/>
</dbReference>
<dbReference type="KEGG" id="vcn:VOLCADRAFT_103787"/>
<dbReference type="InterPro" id="IPR004827">
    <property type="entry name" value="bZIP"/>
</dbReference>
<feature type="compositionally biased region" description="Basic and acidic residues" evidence="2">
    <location>
        <begin position="168"/>
        <end position="182"/>
    </location>
</feature>
<organism evidence="5">
    <name type="scientific">Volvox carteri f. nagariensis</name>
    <dbReference type="NCBI Taxonomy" id="3068"/>
    <lineage>
        <taxon>Eukaryota</taxon>
        <taxon>Viridiplantae</taxon>
        <taxon>Chlorophyta</taxon>
        <taxon>core chlorophytes</taxon>
        <taxon>Chlorophyceae</taxon>
        <taxon>CS clade</taxon>
        <taxon>Chlamydomonadales</taxon>
        <taxon>Volvocaceae</taxon>
        <taxon>Volvox</taxon>
    </lineage>
</organism>
<dbReference type="AlphaFoldDB" id="D8TP80"/>
<feature type="domain" description="BZIP" evidence="3">
    <location>
        <begin position="36"/>
        <end position="86"/>
    </location>
</feature>
<protein>
    <recommendedName>
        <fullName evidence="3">BZIP domain-containing protein</fullName>
    </recommendedName>
</protein>
<dbReference type="GO" id="GO:0003700">
    <property type="term" value="F:DNA-binding transcription factor activity"/>
    <property type="evidence" value="ECO:0007669"/>
    <property type="project" value="InterPro"/>
</dbReference>
<evidence type="ECO:0000313" key="5">
    <source>
        <dbReference type="Proteomes" id="UP000001058"/>
    </source>
</evidence>
<name>D8TP80_VOLCA</name>
<dbReference type="PROSITE" id="PS50217">
    <property type="entry name" value="BZIP"/>
    <property type="match status" value="1"/>
</dbReference>
<evidence type="ECO:0000259" key="3">
    <source>
        <dbReference type="PROSITE" id="PS50217"/>
    </source>
</evidence>
<dbReference type="Gene3D" id="1.20.5.170">
    <property type="match status" value="1"/>
</dbReference>
<feature type="region of interest" description="Disordered" evidence="2">
    <location>
        <begin position="143"/>
        <end position="182"/>
    </location>
</feature>
<keyword evidence="5" id="KW-1185">Reference proteome</keyword>
<gene>
    <name evidence="4" type="ORF">VOLCADRAFT_103787</name>
</gene>
<dbReference type="SMART" id="SM00338">
    <property type="entry name" value="BRLZ"/>
    <property type="match status" value="1"/>
</dbReference>